<feature type="transmembrane region" description="Helical" evidence="1">
    <location>
        <begin position="29"/>
        <end position="52"/>
    </location>
</feature>
<dbReference type="AlphaFoldDB" id="A0A916W1W7"/>
<keyword evidence="1" id="KW-0812">Transmembrane</keyword>
<evidence type="ECO:0000256" key="1">
    <source>
        <dbReference type="SAM" id="Phobius"/>
    </source>
</evidence>
<comment type="caution">
    <text evidence="2">The sequence shown here is derived from an EMBL/GenBank/DDBJ whole genome shotgun (WGS) entry which is preliminary data.</text>
</comment>
<accession>A0A916W1W7</accession>
<proteinExistence type="predicted"/>
<keyword evidence="1" id="KW-0472">Membrane</keyword>
<feature type="transmembrane region" description="Helical" evidence="1">
    <location>
        <begin position="64"/>
        <end position="85"/>
    </location>
</feature>
<organism evidence="2 3">
    <name type="scientific">Edaphobacter acidisoli</name>
    <dbReference type="NCBI Taxonomy" id="2040573"/>
    <lineage>
        <taxon>Bacteria</taxon>
        <taxon>Pseudomonadati</taxon>
        <taxon>Acidobacteriota</taxon>
        <taxon>Terriglobia</taxon>
        <taxon>Terriglobales</taxon>
        <taxon>Acidobacteriaceae</taxon>
        <taxon>Edaphobacter</taxon>
    </lineage>
</organism>
<dbReference type="EMBL" id="BMJB01000001">
    <property type="protein sequence ID" value="GGA60876.1"/>
    <property type="molecule type" value="Genomic_DNA"/>
</dbReference>
<name>A0A916W1W7_9BACT</name>
<gene>
    <name evidence="2" type="ORF">GCM10011507_10520</name>
</gene>
<reference evidence="2" key="1">
    <citation type="journal article" date="2014" name="Int. J. Syst. Evol. Microbiol.">
        <title>Complete genome sequence of Corynebacterium casei LMG S-19264T (=DSM 44701T), isolated from a smear-ripened cheese.</title>
        <authorList>
            <consortium name="US DOE Joint Genome Institute (JGI-PGF)"/>
            <person name="Walter F."/>
            <person name="Albersmeier A."/>
            <person name="Kalinowski J."/>
            <person name="Ruckert C."/>
        </authorList>
    </citation>
    <scope>NUCLEOTIDE SEQUENCE</scope>
    <source>
        <strain evidence="2">CGMCC 1.15447</strain>
    </source>
</reference>
<reference evidence="2" key="2">
    <citation type="submission" date="2020-09" db="EMBL/GenBank/DDBJ databases">
        <authorList>
            <person name="Sun Q."/>
            <person name="Zhou Y."/>
        </authorList>
    </citation>
    <scope>NUCLEOTIDE SEQUENCE</scope>
    <source>
        <strain evidence="2">CGMCC 1.15447</strain>
    </source>
</reference>
<evidence type="ECO:0000313" key="2">
    <source>
        <dbReference type="EMBL" id="GGA60876.1"/>
    </source>
</evidence>
<sequence length="93" mass="9637">MDCVCEQKRRAVDGGPLSRSGRGTQASGVVLPGVLMVLVPKCPMCVAAYLAMAGVGISVSAAAWLRWGVLAACVVTMVVFAGLALRRKMLVTS</sequence>
<protein>
    <submittedName>
        <fullName evidence="2">Uncharacterized protein</fullName>
    </submittedName>
</protein>
<keyword evidence="3" id="KW-1185">Reference proteome</keyword>
<keyword evidence="1" id="KW-1133">Transmembrane helix</keyword>
<dbReference type="Proteomes" id="UP000648801">
    <property type="component" value="Unassembled WGS sequence"/>
</dbReference>
<evidence type="ECO:0000313" key="3">
    <source>
        <dbReference type="Proteomes" id="UP000648801"/>
    </source>
</evidence>